<reference evidence="2" key="1">
    <citation type="submission" date="2023-10" db="EMBL/GenBank/DDBJ databases">
        <title>Genome assemblies of two species of porcelain crab, Petrolisthes cinctipes and Petrolisthes manimaculis (Anomura: Porcellanidae).</title>
        <authorList>
            <person name="Angst P."/>
        </authorList>
    </citation>
    <scope>NUCLEOTIDE SEQUENCE</scope>
    <source>
        <strain evidence="2">PB745_01</strain>
        <tissue evidence="2">Gill</tissue>
    </source>
</reference>
<gene>
    <name evidence="2" type="ORF">Pcinc_018460</name>
</gene>
<dbReference type="AlphaFoldDB" id="A0AAE1FS21"/>
<feature type="compositionally biased region" description="Low complexity" evidence="1">
    <location>
        <begin position="101"/>
        <end position="114"/>
    </location>
</feature>
<feature type="region of interest" description="Disordered" evidence="1">
    <location>
        <begin position="94"/>
        <end position="137"/>
    </location>
</feature>
<protein>
    <submittedName>
        <fullName evidence="2">Uncharacterized protein</fullName>
    </submittedName>
</protein>
<dbReference type="EMBL" id="JAWQEG010001776">
    <property type="protein sequence ID" value="KAK3876783.1"/>
    <property type="molecule type" value="Genomic_DNA"/>
</dbReference>
<evidence type="ECO:0000313" key="2">
    <source>
        <dbReference type="EMBL" id="KAK3876783.1"/>
    </source>
</evidence>
<organism evidence="2 3">
    <name type="scientific">Petrolisthes cinctipes</name>
    <name type="common">Flat porcelain crab</name>
    <dbReference type="NCBI Taxonomy" id="88211"/>
    <lineage>
        <taxon>Eukaryota</taxon>
        <taxon>Metazoa</taxon>
        <taxon>Ecdysozoa</taxon>
        <taxon>Arthropoda</taxon>
        <taxon>Crustacea</taxon>
        <taxon>Multicrustacea</taxon>
        <taxon>Malacostraca</taxon>
        <taxon>Eumalacostraca</taxon>
        <taxon>Eucarida</taxon>
        <taxon>Decapoda</taxon>
        <taxon>Pleocyemata</taxon>
        <taxon>Anomura</taxon>
        <taxon>Galatheoidea</taxon>
        <taxon>Porcellanidae</taxon>
        <taxon>Petrolisthes</taxon>
    </lineage>
</organism>
<sequence length="215" mass="24184">MKWAYPELMAPYVSKWEERQLMKVEEPWNEDGTIPGGPEAWEPDHELLCPPSVPESGQVCTSAALSVTPAPMNIQLKQGLVSVTFGTETNKMAAPEATCDSRSSSPNSLPLSSKKTSDIIEDSDREDDNQTSSDDASGYTLDEWVAFLKMCDKDGSEYDEFLEEAEKNDSVHVQGLYIFRIPFVYKQRHLYDPYSLGPCWLPRSAEPSVNRDVMY</sequence>
<dbReference type="Proteomes" id="UP001286313">
    <property type="component" value="Unassembled WGS sequence"/>
</dbReference>
<feature type="compositionally biased region" description="Acidic residues" evidence="1">
    <location>
        <begin position="119"/>
        <end position="129"/>
    </location>
</feature>
<comment type="caution">
    <text evidence="2">The sequence shown here is derived from an EMBL/GenBank/DDBJ whole genome shotgun (WGS) entry which is preliminary data.</text>
</comment>
<keyword evidence="3" id="KW-1185">Reference proteome</keyword>
<accession>A0AAE1FS21</accession>
<name>A0AAE1FS21_PETCI</name>
<evidence type="ECO:0000313" key="3">
    <source>
        <dbReference type="Proteomes" id="UP001286313"/>
    </source>
</evidence>
<proteinExistence type="predicted"/>
<evidence type="ECO:0000256" key="1">
    <source>
        <dbReference type="SAM" id="MobiDB-lite"/>
    </source>
</evidence>